<organism evidence="8 9">
    <name type="scientific">Gordonia jinhuaensis</name>
    <dbReference type="NCBI Taxonomy" id="1517702"/>
    <lineage>
        <taxon>Bacteria</taxon>
        <taxon>Bacillati</taxon>
        <taxon>Actinomycetota</taxon>
        <taxon>Actinomycetes</taxon>
        <taxon>Mycobacteriales</taxon>
        <taxon>Gordoniaceae</taxon>
        <taxon>Gordonia</taxon>
    </lineage>
</organism>
<sequence length="151" mass="15629">MASNEPTPSSSSDPAATPQGTAGSTPTPTPAPSASPAGSAGTQGVDTSSKSSKKSTKKSTSAAEQALAKVDHNRSRTIWAGVFVVAIILILLLVFIVQNLDQTRVHLWFWTVDLPLGVSLLIAAIAGGLIIGIIGAVRIFQLRKALKSLRS</sequence>
<feature type="domain" description="Lipopolysaccharide assembly protein A" evidence="7">
    <location>
        <begin position="98"/>
        <end position="150"/>
    </location>
</feature>
<dbReference type="Proteomes" id="UP000621454">
    <property type="component" value="Unassembled WGS sequence"/>
</dbReference>
<gene>
    <name evidence="8" type="ORF">GCM10011489_17920</name>
</gene>
<name>A0A916T3A0_9ACTN</name>
<evidence type="ECO:0000259" key="7">
    <source>
        <dbReference type="Pfam" id="PF06305"/>
    </source>
</evidence>
<dbReference type="InterPro" id="IPR010445">
    <property type="entry name" value="LapA_dom"/>
</dbReference>
<dbReference type="AlphaFoldDB" id="A0A916T3A0"/>
<proteinExistence type="predicted"/>
<keyword evidence="9" id="KW-1185">Reference proteome</keyword>
<dbReference type="Pfam" id="PF06305">
    <property type="entry name" value="LapA_dom"/>
    <property type="match status" value="1"/>
</dbReference>
<protein>
    <recommendedName>
        <fullName evidence="7">Lipopolysaccharide assembly protein A domain-containing protein</fullName>
    </recommendedName>
</protein>
<evidence type="ECO:0000256" key="5">
    <source>
        <dbReference type="SAM" id="MobiDB-lite"/>
    </source>
</evidence>
<evidence type="ECO:0000256" key="6">
    <source>
        <dbReference type="SAM" id="Phobius"/>
    </source>
</evidence>
<evidence type="ECO:0000313" key="8">
    <source>
        <dbReference type="EMBL" id="GGB30183.1"/>
    </source>
</evidence>
<feature type="region of interest" description="Disordered" evidence="5">
    <location>
        <begin position="1"/>
        <end position="68"/>
    </location>
</feature>
<evidence type="ECO:0000313" key="9">
    <source>
        <dbReference type="Proteomes" id="UP000621454"/>
    </source>
</evidence>
<keyword evidence="3 6" id="KW-1133">Transmembrane helix</keyword>
<feature type="transmembrane region" description="Helical" evidence="6">
    <location>
        <begin position="78"/>
        <end position="97"/>
    </location>
</feature>
<reference evidence="8" key="1">
    <citation type="journal article" date="2014" name="Int. J. Syst. Evol. Microbiol.">
        <title>Complete genome sequence of Corynebacterium casei LMG S-19264T (=DSM 44701T), isolated from a smear-ripened cheese.</title>
        <authorList>
            <consortium name="US DOE Joint Genome Institute (JGI-PGF)"/>
            <person name="Walter F."/>
            <person name="Albersmeier A."/>
            <person name="Kalinowski J."/>
            <person name="Ruckert C."/>
        </authorList>
    </citation>
    <scope>NUCLEOTIDE SEQUENCE</scope>
    <source>
        <strain evidence="8">CGMCC 1.12827</strain>
    </source>
</reference>
<feature type="compositionally biased region" description="Low complexity" evidence="5">
    <location>
        <begin position="1"/>
        <end position="26"/>
    </location>
</feature>
<comment type="caution">
    <text evidence="8">The sequence shown here is derived from an EMBL/GenBank/DDBJ whole genome shotgun (WGS) entry which is preliminary data.</text>
</comment>
<evidence type="ECO:0000256" key="4">
    <source>
        <dbReference type="ARBA" id="ARBA00023136"/>
    </source>
</evidence>
<keyword evidence="4 6" id="KW-0472">Membrane</keyword>
<dbReference type="EMBL" id="BMGC01000010">
    <property type="protein sequence ID" value="GGB30183.1"/>
    <property type="molecule type" value="Genomic_DNA"/>
</dbReference>
<accession>A0A916T3A0</accession>
<evidence type="ECO:0000256" key="3">
    <source>
        <dbReference type="ARBA" id="ARBA00022989"/>
    </source>
</evidence>
<evidence type="ECO:0000256" key="2">
    <source>
        <dbReference type="ARBA" id="ARBA00022692"/>
    </source>
</evidence>
<reference evidence="8" key="2">
    <citation type="submission" date="2020-09" db="EMBL/GenBank/DDBJ databases">
        <authorList>
            <person name="Sun Q."/>
            <person name="Zhou Y."/>
        </authorList>
    </citation>
    <scope>NUCLEOTIDE SEQUENCE</scope>
    <source>
        <strain evidence="8">CGMCC 1.12827</strain>
    </source>
</reference>
<feature type="transmembrane region" description="Helical" evidence="6">
    <location>
        <begin position="117"/>
        <end position="140"/>
    </location>
</feature>
<evidence type="ECO:0000256" key="1">
    <source>
        <dbReference type="ARBA" id="ARBA00022475"/>
    </source>
</evidence>
<dbReference type="GO" id="GO:0005886">
    <property type="term" value="C:plasma membrane"/>
    <property type="evidence" value="ECO:0007669"/>
    <property type="project" value="InterPro"/>
</dbReference>
<feature type="compositionally biased region" description="Low complexity" evidence="5">
    <location>
        <begin position="34"/>
        <end position="50"/>
    </location>
</feature>
<keyword evidence="1" id="KW-1003">Cell membrane</keyword>
<keyword evidence="2 6" id="KW-0812">Transmembrane</keyword>
<dbReference type="RefSeq" id="WP_188586265.1">
    <property type="nucleotide sequence ID" value="NZ_BMGC01000010.1"/>
</dbReference>